<comment type="caution">
    <text evidence="2">The sequence shown here is derived from an EMBL/GenBank/DDBJ whole genome shotgun (WGS) entry which is preliminary data.</text>
</comment>
<keyword evidence="1" id="KW-1133">Transmembrane helix</keyword>
<protein>
    <submittedName>
        <fullName evidence="2">Uncharacterized protein</fullName>
    </submittedName>
</protein>
<keyword evidence="1" id="KW-0812">Transmembrane</keyword>
<dbReference type="RefSeq" id="WP_166664781.1">
    <property type="nucleotide sequence ID" value="NZ_SNYC01000003.1"/>
</dbReference>
<organism evidence="2 3">
    <name type="scientific">Pedobacter metabolipauper</name>
    <dbReference type="NCBI Taxonomy" id="425513"/>
    <lineage>
        <taxon>Bacteria</taxon>
        <taxon>Pseudomonadati</taxon>
        <taxon>Bacteroidota</taxon>
        <taxon>Sphingobacteriia</taxon>
        <taxon>Sphingobacteriales</taxon>
        <taxon>Sphingobacteriaceae</taxon>
        <taxon>Pedobacter</taxon>
    </lineage>
</organism>
<dbReference type="AlphaFoldDB" id="A0A4R6SX15"/>
<name>A0A4R6SX15_9SPHI</name>
<reference evidence="2 3" key="1">
    <citation type="submission" date="2019-03" db="EMBL/GenBank/DDBJ databases">
        <title>Genomic Encyclopedia of Archaeal and Bacterial Type Strains, Phase II (KMG-II): from individual species to whole genera.</title>
        <authorList>
            <person name="Goeker M."/>
        </authorList>
    </citation>
    <scope>NUCLEOTIDE SEQUENCE [LARGE SCALE GENOMIC DNA]</scope>
    <source>
        <strain evidence="2 3">DSM 19035</strain>
    </source>
</reference>
<proteinExistence type="predicted"/>
<accession>A0A4R6SX15</accession>
<evidence type="ECO:0000256" key="1">
    <source>
        <dbReference type="SAM" id="Phobius"/>
    </source>
</evidence>
<keyword evidence="1" id="KW-0472">Membrane</keyword>
<feature type="transmembrane region" description="Helical" evidence="1">
    <location>
        <begin position="14"/>
        <end position="32"/>
    </location>
</feature>
<sequence>MVDLSVQPKRKSKFWLWVLLIIIAAGLTYFILNKDNNTTSDKVIRDSTGVSPVQ</sequence>
<gene>
    <name evidence="2" type="ORF">ATK78_0046</name>
</gene>
<keyword evidence="3" id="KW-1185">Reference proteome</keyword>
<dbReference type="EMBL" id="SNYC01000003">
    <property type="protein sequence ID" value="TDQ10936.1"/>
    <property type="molecule type" value="Genomic_DNA"/>
</dbReference>
<evidence type="ECO:0000313" key="3">
    <source>
        <dbReference type="Proteomes" id="UP000295620"/>
    </source>
</evidence>
<evidence type="ECO:0000313" key="2">
    <source>
        <dbReference type="EMBL" id="TDQ10936.1"/>
    </source>
</evidence>
<dbReference type="Proteomes" id="UP000295620">
    <property type="component" value="Unassembled WGS sequence"/>
</dbReference>